<dbReference type="EMBL" id="JADCNL010000008">
    <property type="protein sequence ID" value="KAG0470405.1"/>
    <property type="molecule type" value="Genomic_DNA"/>
</dbReference>
<comment type="subcellular location">
    <subcellularLocation>
        <location evidence="1">Nucleus</location>
    </subcellularLocation>
</comment>
<dbReference type="InterPro" id="IPR050142">
    <property type="entry name" value="MADS-box/MEF2_TF"/>
</dbReference>
<evidence type="ECO:0000256" key="5">
    <source>
        <dbReference type="ARBA" id="ARBA00023242"/>
    </source>
</evidence>
<dbReference type="GO" id="GO:0000987">
    <property type="term" value="F:cis-regulatory region sequence-specific DNA binding"/>
    <property type="evidence" value="ECO:0007669"/>
    <property type="project" value="InterPro"/>
</dbReference>
<keyword evidence="2" id="KW-0805">Transcription regulation</keyword>
<dbReference type="FunFam" id="3.40.1810.10:FF:000018">
    <property type="entry name" value="agamous-like MADS-box protein AGL80"/>
    <property type="match status" value="1"/>
</dbReference>
<comment type="caution">
    <text evidence="7">The sequence shown here is derived from an EMBL/GenBank/DDBJ whole genome shotgun (WGS) entry which is preliminary data.</text>
</comment>
<evidence type="ECO:0000256" key="4">
    <source>
        <dbReference type="ARBA" id="ARBA00023163"/>
    </source>
</evidence>
<dbReference type="PRINTS" id="PR00404">
    <property type="entry name" value="MADSDOMAIN"/>
</dbReference>
<dbReference type="PROSITE" id="PS50066">
    <property type="entry name" value="MADS_BOX_2"/>
    <property type="match status" value="1"/>
</dbReference>
<proteinExistence type="predicted"/>
<dbReference type="GO" id="GO:0046983">
    <property type="term" value="F:protein dimerization activity"/>
    <property type="evidence" value="ECO:0007669"/>
    <property type="project" value="InterPro"/>
</dbReference>
<dbReference type="SMART" id="SM00432">
    <property type="entry name" value="MADS"/>
    <property type="match status" value="1"/>
</dbReference>
<protein>
    <recommendedName>
        <fullName evidence="6">MADS-box domain-containing protein</fullName>
    </recommendedName>
</protein>
<dbReference type="InterPro" id="IPR033897">
    <property type="entry name" value="SRF-like_MADS-box"/>
</dbReference>
<dbReference type="Proteomes" id="UP000636800">
    <property type="component" value="Unassembled WGS sequence"/>
</dbReference>
<accession>A0A835QC40</accession>
<evidence type="ECO:0000256" key="2">
    <source>
        <dbReference type="ARBA" id="ARBA00023015"/>
    </source>
</evidence>
<evidence type="ECO:0000256" key="1">
    <source>
        <dbReference type="ARBA" id="ARBA00004123"/>
    </source>
</evidence>
<dbReference type="GO" id="GO:0005634">
    <property type="term" value="C:nucleus"/>
    <property type="evidence" value="ECO:0007669"/>
    <property type="project" value="UniProtKB-SubCell"/>
</dbReference>
<organism evidence="7 8">
    <name type="scientific">Vanilla planifolia</name>
    <name type="common">Vanilla</name>
    <dbReference type="NCBI Taxonomy" id="51239"/>
    <lineage>
        <taxon>Eukaryota</taxon>
        <taxon>Viridiplantae</taxon>
        <taxon>Streptophyta</taxon>
        <taxon>Embryophyta</taxon>
        <taxon>Tracheophyta</taxon>
        <taxon>Spermatophyta</taxon>
        <taxon>Magnoliopsida</taxon>
        <taxon>Liliopsida</taxon>
        <taxon>Asparagales</taxon>
        <taxon>Orchidaceae</taxon>
        <taxon>Vanilloideae</taxon>
        <taxon>Vanilleae</taxon>
        <taxon>Vanilla</taxon>
    </lineage>
</organism>
<name>A0A835QC40_VANPL</name>
<dbReference type="PANTHER" id="PTHR48019">
    <property type="entry name" value="SERUM RESPONSE FACTOR HOMOLOG"/>
    <property type="match status" value="1"/>
</dbReference>
<sequence length="232" mass="27003">MARKKVKLEWIPNDAARRATFKKRRKGLLKKVAEISTLCDVKACLVVYGPCDPNPEVWPSPQEATRVLAKLRRLPEMEQNKKMMNQEGFMRHRIAKLEEQLRKQDRDNRELETTLLMNQALMGRSLQDMEMKKLTSLAWLVEMKTKEIQRRLDSLRAETSAKVAVTTKTEVKKEVEAGPHGKERTPMEAAMEELQKQEWFSEMMNSHEEMMSNVPFLEHGSNGWLDAYFPIS</sequence>
<dbReference type="Gene3D" id="3.40.1810.10">
    <property type="entry name" value="Transcription factor, MADS-box"/>
    <property type="match status" value="1"/>
</dbReference>
<reference evidence="7 8" key="1">
    <citation type="journal article" date="2020" name="Nat. Food">
        <title>A phased Vanilla planifolia genome enables genetic improvement of flavour and production.</title>
        <authorList>
            <person name="Hasing T."/>
            <person name="Tang H."/>
            <person name="Brym M."/>
            <person name="Khazi F."/>
            <person name="Huang T."/>
            <person name="Chambers A.H."/>
        </authorList>
    </citation>
    <scope>NUCLEOTIDE SEQUENCE [LARGE SCALE GENOMIC DNA]</scope>
    <source>
        <tissue evidence="7">Leaf</tissue>
    </source>
</reference>
<keyword evidence="3" id="KW-0238">DNA-binding</keyword>
<evidence type="ECO:0000259" key="6">
    <source>
        <dbReference type="PROSITE" id="PS50066"/>
    </source>
</evidence>
<feature type="domain" description="MADS-box" evidence="6">
    <location>
        <begin position="1"/>
        <end position="49"/>
    </location>
</feature>
<dbReference type="Pfam" id="PF00319">
    <property type="entry name" value="SRF-TF"/>
    <property type="match status" value="1"/>
</dbReference>
<dbReference type="GO" id="GO:0045944">
    <property type="term" value="P:positive regulation of transcription by RNA polymerase II"/>
    <property type="evidence" value="ECO:0007669"/>
    <property type="project" value="InterPro"/>
</dbReference>
<keyword evidence="5" id="KW-0539">Nucleus</keyword>
<evidence type="ECO:0000313" key="8">
    <source>
        <dbReference type="Proteomes" id="UP000636800"/>
    </source>
</evidence>
<dbReference type="CDD" id="cd00266">
    <property type="entry name" value="MADS_SRF_like"/>
    <property type="match status" value="1"/>
</dbReference>
<dbReference type="AlphaFoldDB" id="A0A835QC40"/>
<gene>
    <name evidence="7" type="ORF">HPP92_017105</name>
</gene>
<keyword evidence="4" id="KW-0804">Transcription</keyword>
<dbReference type="OrthoDB" id="331544at2759"/>
<dbReference type="SUPFAM" id="SSF55455">
    <property type="entry name" value="SRF-like"/>
    <property type="match status" value="1"/>
</dbReference>
<dbReference type="InterPro" id="IPR002100">
    <property type="entry name" value="TF_MADSbox"/>
</dbReference>
<evidence type="ECO:0000256" key="3">
    <source>
        <dbReference type="ARBA" id="ARBA00023125"/>
    </source>
</evidence>
<dbReference type="InterPro" id="IPR036879">
    <property type="entry name" value="TF_MADSbox_sf"/>
</dbReference>
<dbReference type="GO" id="GO:0000981">
    <property type="term" value="F:DNA-binding transcription factor activity, RNA polymerase II-specific"/>
    <property type="evidence" value="ECO:0007669"/>
    <property type="project" value="InterPro"/>
</dbReference>
<evidence type="ECO:0000313" key="7">
    <source>
        <dbReference type="EMBL" id="KAG0470405.1"/>
    </source>
</evidence>
<keyword evidence="8" id="KW-1185">Reference proteome</keyword>